<keyword evidence="9" id="KW-1185">Reference proteome</keyword>
<evidence type="ECO:0000256" key="6">
    <source>
        <dbReference type="SAM" id="Phobius"/>
    </source>
</evidence>
<gene>
    <name evidence="8" type="ORF">H9Q79_05595</name>
</gene>
<evidence type="ECO:0000256" key="1">
    <source>
        <dbReference type="ARBA" id="ARBA00004651"/>
    </source>
</evidence>
<comment type="subcellular location">
    <subcellularLocation>
        <location evidence="1">Cell membrane</location>
        <topology evidence="1">Multi-pass membrane protein</topology>
    </subcellularLocation>
</comment>
<dbReference type="InterPro" id="IPR003740">
    <property type="entry name" value="YitT"/>
</dbReference>
<evidence type="ECO:0000256" key="2">
    <source>
        <dbReference type="ARBA" id="ARBA00022475"/>
    </source>
</evidence>
<dbReference type="Pfam" id="PF10035">
    <property type="entry name" value="DUF2179"/>
    <property type="match status" value="1"/>
</dbReference>
<evidence type="ECO:0000259" key="7">
    <source>
        <dbReference type="Pfam" id="PF10035"/>
    </source>
</evidence>
<dbReference type="EMBL" id="CP060635">
    <property type="protein sequence ID" value="QNM09762.1"/>
    <property type="molecule type" value="Genomic_DNA"/>
</dbReference>
<evidence type="ECO:0000256" key="4">
    <source>
        <dbReference type="ARBA" id="ARBA00022989"/>
    </source>
</evidence>
<dbReference type="InterPro" id="IPR015867">
    <property type="entry name" value="N-reg_PII/ATP_PRibTrfase_C"/>
</dbReference>
<reference evidence="8 9" key="1">
    <citation type="submission" date="2020-08" db="EMBL/GenBank/DDBJ databases">
        <authorList>
            <person name="Liu C."/>
            <person name="Sun Q."/>
        </authorList>
    </citation>
    <scope>NUCLEOTIDE SEQUENCE [LARGE SCALE GENOMIC DNA]</scope>
    <source>
        <strain evidence="8 9">NSJ-29</strain>
    </source>
</reference>
<dbReference type="PANTHER" id="PTHR33545:SF5">
    <property type="entry name" value="UPF0750 MEMBRANE PROTEIN YITT"/>
    <property type="match status" value="1"/>
</dbReference>
<accession>A0A7G9GG30</accession>
<sequence>MDRKHHLLQALSAFLWVAAGNFLYALAVKLFLLPVGFGTGGSTGIALTVNHFLGIPVTQFVLFFNVCMLVIGYFVFGRQFAATTLASTFLYPLSLELLTRLLGDCVLTEDPVLCTLFSGLGIGIALGMVIRSGSSTGGMDIPPLILQKYFRVPVSAGMYAFDVCILLAQALFRPAENILYGILLVLIYTIVLDKVLIMGTARTEIKVISARSDEIRQAILQQIDRGVTVIDGEGGYLHNKTQIVLSIVSRRELPKAEKLIRSIDPESFMVISHVNEVRGRGFSLNKMYQ</sequence>
<dbReference type="Pfam" id="PF02588">
    <property type="entry name" value="YitT_membrane"/>
    <property type="match status" value="1"/>
</dbReference>
<dbReference type="Gene3D" id="3.30.70.120">
    <property type="match status" value="1"/>
</dbReference>
<evidence type="ECO:0000313" key="9">
    <source>
        <dbReference type="Proteomes" id="UP000515860"/>
    </source>
</evidence>
<feature type="transmembrane region" description="Helical" evidence="6">
    <location>
        <begin position="110"/>
        <end position="130"/>
    </location>
</feature>
<dbReference type="Proteomes" id="UP000515860">
    <property type="component" value="Chromosome"/>
</dbReference>
<organism evidence="8 9">
    <name type="scientific">Wansuia hejianensis</name>
    <dbReference type="NCBI Taxonomy" id="2763667"/>
    <lineage>
        <taxon>Bacteria</taxon>
        <taxon>Bacillati</taxon>
        <taxon>Bacillota</taxon>
        <taxon>Clostridia</taxon>
        <taxon>Lachnospirales</taxon>
        <taxon>Lachnospiraceae</taxon>
        <taxon>Wansuia</taxon>
    </lineage>
</organism>
<evidence type="ECO:0000256" key="3">
    <source>
        <dbReference type="ARBA" id="ARBA00022692"/>
    </source>
</evidence>
<dbReference type="CDD" id="cd16380">
    <property type="entry name" value="YitT_C"/>
    <property type="match status" value="1"/>
</dbReference>
<proteinExistence type="predicted"/>
<dbReference type="GO" id="GO:0005886">
    <property type="term" value="C:plasma membrane"/>
    <property type="evidence" value="ECO:0007669"/>
    <property type="project" value="UniProtKB-SubCell"/>
</dbReference>
<dbReference type="RefSeq" id="WP_249329368.1">
    <property type="nucleotide sequence ID" value="NZ_CP060635.1"/>
</dbReference>
<dbReference type="KEGG" id="whj:H9Q79_05595"/>
<feature type="transmembrane region" description="Helical" evidence="6">
    <location>
        <begin position="51"/>
        <end position="75"/>
    </location>
</feature>
<protein>
    <submittedName>
        <fullName evidence="8">YitT family protein</fullName>
    </submittedName>
</protein>
<dbReference type="InterPro" id="IPR051461">
    <property type="entry name" value="UPF0750_membrane"/>
</dbReference>
<feature type="transmembrane region" description="Helical" evidence="6">
    <location>
        <begin position="178"/>
        <end position="197"/>
    </location>
</feature>
<evidence type="ECO:0000256" key="5">
    <source>
        <dbReference type="ARBA" id="ARBA00023136"/>
    </source>
</evidence>
<evidence type="ECO:0000313" key="8">
    <source>
        <dbReference type="EMBL" id="QNM09762.1"/>
    </source>
</evidence>
<dbReference type="InterPro" id="IPR019264">
    <property type="entry name" value="DUF2179"/>
</dbReference>
<feature type="domain" description="DUF2179" evidence="7">
    <location>
        <begin position="225"/>
        <end position="279"/>
    </location>
</feature>
<keyword evidence="5 6" id="KW-0472">Membrane</keyword>
<dbReference type="PANTHER" id="PTHR33545">
    <property type="entry name" value="UPF0750 MEMBRANE PROTEIN YITT-RELATED"/>
    <property type="match status" value="1"/>
</dbReference>
<feature type="transmembrane region" description="Helical" evidence="6">
    <location>
        <begin position="150"/>
        <end position="172"/>
    </location>
</feature>
<dbReference type="AlphaFoldDB" id="A0A7G9GG30"/>
<keyword evidence="3 6" id="KW-0812">Transmembrane</keyword>
<keyword evidence="2" id="KW-1003">Cell membrane</keyword>
<name>A0A7G9GG30_9FIRM</name>
<dbReference type="PIRSF" id="PIRSF006483">
    <property type="entry name" value="Membrane_protein_YitT"/>
    <property type="match status" value="1"/>
</dbReference>
<keyword evidence="4 6" id="KW-1133">Transmembrane helix</keyword>